<organism evidence="6 7">
    <name type="scientific">Sulfobacillus acidophilus</name>
    <dbReference type="NCBI Taxonomy" id="53633"/>
    <lineage>
        <taxon>Bacteria</taxon>
        <taxon>Bacillati</taxon>
        <taxon>Bacillota</taxon>
        <taxon>Clostridia</taxon>
        <taxon>Eubacteriales</taxon>
        <taxon>Clostridiales Family XVII. Incertae Sedis</taxon>
        <taxon>Sulfobacillus</taxon>
    </lineage>
</organism>
<accession>A0A2T2WHE4</accession>
<evidence type="ECO:0000256" key="2">
    <source>
        <dbReference type="ARBA" id="ARBA00022723"/>
    </source>
</evidence>
<dbReference type="EMBL" id="PXYV01000030">
    <property type="protein sequence ID" value="PSR21658.1"/>
    <property type="molecule type" value="Genomic_DNA"/>
</dbReference>
<dbReference type="GO" id="GO:0046872">
    <property type="term" value="F:metal ion binding"/>
    <property type="evidence" value="ECO:0007669"/>
    <property type="project" value="UniProtKB-KW"/>
</dbReference>
<dbReference type="AlphaFoldDB" id="A0A2T2WHE4"/>
<comment type="similarity">
    <text evidence="5">Belongs to the creatininase superfamily.</text>
</comment>
<evidence type="ECO:0000256" key="5">
    <source>
        <dbReference type="ARBA" id="ARBA00024029"/>
    </source>
</evidence>
<sequence length="268" mass="30488">MKRLTEMSWVDIGELPRATTLWMMVVGPTEQHGPHLPLGTDFMVAQEMAQRMTRFLEGECGWTVVEVPPLYYVPAVLSREYPGSVSIRKERYRAYLEDVVESYAKNGLLQGVLISTHIDPPFVHTTQEVLRAINVRYGARYIHGYERFPMEDVLSGDAPELFGYHFPGDVHAGILETSSLTVARPELVQWDRARSLEDQPIEFAVLAQSRSFRCVGNGLGYTGYPRLANAHYGEIWYHRYGRLFGAVLQSYCQGEDVFERLSIAHLIS</sequence>
<dbReference type="PANTHER" id="PTHR35005">
    <property type="entry name" value="3-DEHYDRO-SCYLLO-INOSOSE HYDROLASE"/>
    <property type="match status" value="1"/>
</dbReference>
<keyword evidence="3" id="KW-0378">Hydrolase</keyword>
<gene>
    <name evidence="6" type="ORF">C7B45_10090</name>
</gene>
<dbReference type="GO" id="GO:0009231">
    <property type="term" value="P:riboflavin biosynthetic process"/>
    <property type="evidence" value="ECO:0007669"/>
    <property type="project" value="TreeGrafter"/>
</dbReference>
<evidence type="ECO:0000256" key="1">
    <source>
        <dbReference type="ARBA" id="ARBA00001947"/>
    </source>
</evidence>
<reference evidence="6 7" key="1">
    <citation type="journal article" date="2014" name="BMC Genomics">
        <title>Comparison of environmental and isolate Sulfobacillus genomes reveals diverse carbon, sulfur, nitrogen, and hydrogen metabolisms.</title>
        <authorList>
            <person name="Justice N.B."/>
            <person name="Norman A."/>
            <person name="Brown C.T."/>
            <person name="Singh A."/>
            <person name="Thomas B.C."/>
            <person name="Banfield J.F."/>
        </authorList>
    </citation>
    <scope>NUCLEOTIDE SEQUENCE [LARGE SCALE GENOMIC DNA]</scope>
    <source>
        <strain evidence="6">AMDSBA3</strain>
    </source>
</reference>
<evidence type="ECO:0000256" key="3">
    <source>
        <dbReference type="ARBA" id="ARBA00022801"/>
    </source>
</evidence>
<dbReference type="Gene3D" id="3.40.50.10310">
    <property type="entry name" value="Creatininase"/>
    <property type="match status" value="1"/>
</dbReference>
<keyword evidence="2" id="KW-0479">Metal-binding</keyword>
<evidence type="ECO:0008006" key="8">
    <source>
        <dbReference type="Google" id="ProtNLM"/>
    </source>
</evidence>
<comment type="cofactor">
    <cofactor evidence="1">
        <name>Zn(2+)</name>
        <dbReference type="ChEBI" id="CHEBI:29105"/>
    </cofactor>
</comment>
<dbReference type="GO" id="GO:0016811">
    <property type="term" value="F:hydrolase activity, acting on carbon-nitrogen (but not peptide) bonds, in linear amides"/>
    <property type="evidence" value="ECO:0007669"/>
    <property type="project" value="TreeGrafter"/>
</dbReference>
<evidence type="ECO:0000313" key="7">
    <source>
        <dbReference type="Proteomes" id="UP000241848"/>
    </source>
</evidence>
<name>A0A2T2WHE4_9FIRM</name>
<dbReference type="Proteomes" id="UP000241848">
    <property type="component" value="Unassembled WGS sequence"/>
</dbReference>
<evidence type="ECO:0000313" key="6">
    <source>
        <dbReference type="EMBL" id="PSR21658.1"/>
    </source>
</evidence>
<comment type="caution">
    <text evidence="6">The sequence shown here is derived from an EMBL/GenBank/DDBJ whole genome shotgun (WGS) entry which is preliminary data.</text>
</comment>
<dbReference type="InterPro" id="IPR003785">
    <property type="entry name" value="Creatininase/forma_Hydrolase"/>
</dbReference>
<protein>
    <recommendedName>
        <fullName evidence="8">Creatininase</fullName>
    </recommendedName>
</protein>
<dbReference type="SUPFAM" id="SSF102215">
    <property type="entry name" value="Creatininase"/>
    <property type="match status" value="1"/>
</dbReference>
<dbReference type="Pfam" id="PF02633">
    <property type="entry name" value="Creatininase"/>
    <property type="match status" value="1"/>
</dbReference>
<keyword evidence="4" id="KW-0862">Zinc</keyword>
<evidence type="ECO:0000256" key="4">
    <source>
        <dbReference type="ARBA" id="ARBA00022833"/>
    </source>
</evidence>
<dbReference type="PANTHER" id="PTHR35005:SF1">
    <property type="entry name" value="2-AMINO-5-FORMYLAMINO-6-RIBOSYLAMINOPYRIMIDIN-4(3H)-ONE 5'-MONOPHOSPHATE DEFORMYLASE"/>
    <property type="match status" value="1"/>
</dbReference>
<proteinExistence type="inferred from homology"/>
<dbReference type="InterPro" id="IPR024087">
    <property type="entry name" value="Creatininase-like_sf"/>
</dbReference>